<keyword evidence="1" id="KW-0812">Transmembrane</keyword>
<evidence type="ECO:0000313" key="2">
    <source>
        <dbReference type="EMBL" id="MFM2719575.1"/>
    </source>
</evidence>
<dbReference type="EMBL" id="JAROCE010000001">
    <property type="protein sequence ID" value="MFM2719575.1"/>
    <property type="molecule type" value="Genomic_DNA"/>
</dbReference>
<dbReference type="RefSeq" id="WP_408904979.1">
    <property type="nucleotide sequence ID" value="NZ_JAROCE010000001.1"/>
</dbReference>
<keyword evidence="1" id="KW-0472">Membrane</keyword>
<reference evidence="2 3" key="1">
    <citation type="submission" date="2023-03" db="EMBL/GenBank/DDBJ databases">
        <title>MT1 and MT2 Draft Genomes of Novel Species.</title>
        <authorList>
            <person name="Venkateswaran K."/>
        </authorList>
    </citation>
    <scope>NUCLEOTIDE SEQUENCE [LARGE SCALE GENOMIC DNA]</scope>
    <source>
        <strain evidence="2 3">IF8SW-P5</strain>
    </source>
</reference>
<comment type="caution">
    <text evidence="2">The sequence shown here is derived from an EMBL/GenBank/DDBJ whole genome shotgun (WGS) entry which is preliminary data.</text>
</comment>
<evidence type="ECO:0000313" key="3">
    <source>
        <dbReference type="Proteomes" id="UP001630303"/>
    </source>
</evidence>
<keyword evidence="3" id="KW-1185">Reference proteome</keyword>
<sequence>MSSPDAPGGPIFTAPHAAPPAGALLTAPPVVRRRRPMGAVALTLSILAGVVASGVAGFAAFGIARGAGTEFVARGGQAVDWRLLSPVRDLVLVAEIALWSGTVLGVAALTLGIVATVRNSGRASGIAAIVISALGPFLFAGLVLLAVAAGAGATTGSGTPI</sequence>
<name>A0ABW9GFC8_9MICO</name>
<proteinExistence type="predicted"/>
<feature type="transmembrane region" description="Helical" evidence="1">
    <location>
        <begin position="90"/>
        <end position="114"/>
    </location>
</feature>
<dbReference type="Proteomes" id="UP001630303">
    <property type="component" value="Unassembled WGS sequence"/>
</dbReference>
<gene>
    <name evidence="2" type="ORF">P5G46_03565</name>
</gene>
<feature type="transmembrane region" description="Helical" evidence="1">
    <location>
        <begin position="126"/>
        <end position="151"/>
    </location>
</feature>
<feature type="transmembrane region" description="Helical" evidence="1">
    <location>
        <begin position="39"/>
        <end position="64"/>
    </location>
</feature>
<evidence type="ECO:0000256" key="1">
    <source>
        <dbReference type="SAM" id="Phobius"/>
    </source>
</evidence>
<organism evidence="2 3">
    <name type="scientific">Microbacterium mcarthurae</name>
    <dbReference type="NCBI Taxonomy" id="3035918"/>
    <lineage>
        <taxon>Bacteria</taxon>
        <taxon>Bacillati</taxon>
        <taxon>Actinomycetota</taxon>
        <taxon>Actinomycetes</taxon>
        <taxon>Micrococcales</taxon>
        <taxon>Microbacteriaceae</taxon>
        <taxon>Microbacterium</taxon>
    </lineage>
</organism>
<protein>
    <recommendedName>
        <fullName evidence="4">Yip1 domain-containing protein</fullName>
    </recommendedName>
</protein>
<evidence type="ECO:0008006" key="4">
    <source>
        <dbReference type="Google" id="ProtNLM"/>
    </source>
</evidence>
<accession>A0ABW9GFC8</accession>
<keyword evidence="1" id="KW-1133">Transmembrane helix</keyword>